<dbReference type="PANTHER" id="PTHR43284">
    <property type="entry name" value="ASPARAGINE SYNTHETASE (GLUTAMINE-HYDROLYZING)"/>
    <property type="match status" value="1"/>
</dbReference>
<evidence type="ECO:0000256" key="5">
    <source>
        <dbReference type="ARBA" id="ARBA00022840"/>
    </source>
</evidence>
<feature type="binding site" evidence="9">
    <location>
        <position position="100"/>
    </location>
    <ligand>
        <name>L-glutamine</name>
        <dbReference type="ChEBI" id="CHEBI:58359"/>
    </ligand>
</feature>
<dbReference type="Gene3D" id="3.40.50.620">
    <property type="entry name" value="HUPs"/>
    <property type="match status" value="1"/>
</dbReference>
<evidence type="ECO:0000259" key="11">
    <source>
        <dbReference type="PROSITE" id="PS51278"/>
    </source>
</evidence>
<keyword evidence="12" id="KW-0436">Ligase</keyword>
<dbReference type="InterPro" id="IPR033738">
    <property type="entry name" value="AsnB_N"/>
</dbReference>
<evidence type="ECO:0000256" key="3">
    <source>
        <dbReference type="ARBA" id="ARBA00012737"/>
    </source>
</evidence>
<dbReference type="STRING" id="697282.Mettu_3896"/>
<evidence type="ECO:0000256" key="9">
    <source>
        <dbReference type="PIRSR" id="PIRSR001589-2"/>
    </source>
</evidence>
<reference evidence="12 13" key="1">
    <citation type="submission" date="2011-06" db="EMBL/GenBank/DDBJ databases">
        <title>Genomic sequence of Methylobacter tundripaludum SV96.</title>
        <authorList>
            <consortium name="US DOE Joint Genome Institute"/>
            <person name="Lucas S."/>
            <person name="Han J."/>
            <person name="Lapidus A."/>
            <person name="Cheng J.-F."/>
            <person name="Goodwin L."/>
            <person name="Pitluck S."/>
            <person name="Held B."/>
            <person name="Detter J.C."/>
            <person name="Han C."/>
            <person name="Tapia R."/>
            <person name="Land M."/>
            <person name="Hauser L."/>
            <person name="Kyrpides N."/>
            <person name="Ivanova N."/>
            <person name="Ovchinnikova G."/>
            <person name="Pagani I."/>
            <person name="Klotz M.G."/>
            <person name="Dispirito A.A."/>
            <person name="Murrell J.C."/>
            <person name="Dunfield P."/>
            <person name="Kalyuzhnaya M.G."/>
            <person name="Svenning M."/>
            <person name="Trotsenko Y.A."/>
            <person name="Stein L.Y."/>
            <person name="Woyke T."/>
        </authorList>
    </citation>
    <scope>NUCLEOTIDE SEQUENCE [LARGE SCALE GENOMIC DNA]</scope>
    <source>
        <strain evidence="13">ATCC BAA-1195 / DSM 17260 / SV96</strain>
    </source>
</reference>
<evidence type="ECO:0000256" key="10">
    <source>
        <dbReference type="PIRSR" id="PIRSR001589-3"/>
    </source>
</evidence>
<dbReference type="GO" id="GO:0006529">
    <property type="term" value="P:asparagine biosynthetic process"/>
    <property type="evidence" value="ECO:0007669"/>
    <property type="project" value="UniProtKB-KW"/>
</dbReference>
<evidence type="ECO:0000256" key="6">
    <source>
        <dbReference type="ARBA" id="ARBA00022962"/>
    </source>
</evidence>
<dbReference type="HOGENOM" id="CLU_014658_3_1_6"/>
<keyword evidence="5 9" id="KW-0067">ATP-binding</keyword>
<dbReference type="RefSeq" id="WP_006893120.1">
    <property type="nucleotide sequence ID" value="NZ_JH109153.1"/>
</dbReference>
<keyword evidence="8" id="KW-0028">Amino-acid biosynthesis</keyword>
<dbReference type="PIRSF" id="PIRSF001589">
    <property type="entry name" value="Asn_synthetase_glu-h"/>
    <property type="match status" value="1"/>
</dbReference>
<dbReference type="CDD" id="cd01991">
    <property type="entry name" value="Asn_synthase_B_C"/>
    <property type="match status" value="1"/>
</dbReference>
<feature type="active site" description="For GATase activity" evidence="8">
    <location>
        <position position="2"/>
    </location>
</feature>
<protein>
    <recommendedName>
        <fullName evidence="3">asparagine synthase (glutamine-hydrolyzing)</fullName>
        <ecNumber evidence="3">6.3.5.4</ecNumber>
    </recommendedName>
</protein>
<evidence type="ECO:0000256" key="1">
    <source>
        <dbReference type="ARBA" id="ARBA00005187"/>
    </source>
</evidence>
<accession>G3J0M5</accession>
<dbReference type="GO" id="GO:0005524">
    <property type="term" value="F:ATP binding"/>
    <property type="evidence" value="ECO:0007669"/>
    <property type="project" value="UniProtKB-KW"/>
</dbReference>
<organism evidence="12 13">
    <name type="scientific">Methylobacter tundripaludum (strain ATCC BAA-1195 / DSM 17260 / SV96)</name>
    <dbReference type="NCBI Taxonomy" id="697282"/>
    <lineage>
        <taxon>Bacteria</taxon>
        <taxon>Pseudomonadati</taxon>
        <taxon>Pseudomonadota</taxon>
        <taxon>Gammaproteobacteria</taxon>
        <taxon>Methylococcales</taxon>
        <taxon>Methylococcaceae</taxon>
        <taxon>Methylobacter</taxon>
    </lineage>
</organism>
<gene>
    <name evidence="12" type="ORF">Mettu_3896</name>
</gene>
<dbReference type="SUPFAM" id="SSF52402">
    <property type="entry name" value="Adenine nucleotide alpha hydrolases-like"/>
    <property type="match status" value="1"/>
</dbReference>
<dbReference type="NCBIfam" id="TIGR01536">
    <property type="entry name" value="asn_synth_AEB"/>
    <property type="match status" value="1"/>
</dbReference>
<keyword evidence="8" id="KW-0061">Asparagine biosynthesis</keyword>
<dbReference type="Proteomes" id="UP000004664">
    <property type="component" value="Unassembled WGS sequence"/>
</dbReference>
<evidence type="ECO:0000313" key="12">
    <source>
        <dbReference type="EMBL" id="EGW20747.1"/>
    </source>
</evidence>
<dbReference type="OrthoDB" id="9763290at2"/>
<dbReference type="SUPFAM" id="SSF56235">
    <property type="entry name" value="N-terminal nucleophile aminohydrolases (Ntn hydrolases)"/>
    <property type="match status" value="1"/>
</dbReference>
<evidence type="ECO:0000256" key="7">
    <source>
        <dbReference type="ARBA" id="ARBA00048741"/>
    </source>
</evidence>
<feature type="site" description="Important for beta-aspartyl-AMP intermediate formation" evidence="10">
    <location>
        <position position="366"/>
    </location>
</feature>
<comment type="similarity">
    <text evidence="2">Belongs to the asparagine synthetase family.</text>
</comment>
<feature type="binding site" evidence="9">
    <location>
        <position position="262"/>
    </location>
    <ligand>
        <name>ATP</name>
        <dbReference type="ChEBI" id="CHEBI:30616"/>
    </ligand>
</feature>
<dbReference type="PROSITE" id="PS51278">
    <property type="entry name" value="GATASE_TYPE_2"/>
    <property type="match status" value="1"/>
</dbReference>
<dbReference type="InterPro" id="IPR051786">
    <property type="entry name" value="ASN_synthetase/amidase"/>
</dbReference>
<name>G3J0M5_METTV</name>
<dbReference type="Gene3D" id="3.60.20.10">
    <property type="entry name" value="Glutamine Phosphoribosylpyrophosphate, subunit 1, domain 1"/>
    <property type="match status" value="1"/>
</dbReference>
<dbReference type="GO" id="GO:0005829">
    <property type="term" value="C:cytosol"/>
    <property type="evidence" value="ECO:0007669"/>
    <property type="project" value="TreeGrafter"/>
</dbReference>
<dbReference type="Pfam" id="PF00733">
    <property type="entry name" value="Asn_synthase"/>
    <property type="match status" value="1"/>
</dbReference>
<keyword evidence="13" id="KW-1185">Reference proteome</keyword>
<evidence type="ECO:0000313" key="13">
    <source>
        <dbReference type="Proteomes" id="UP000004664"/>
    </source>
</evidence>
<evidence type="ECO:0000256" key="4">
    <source>
        <dbReference type="ARBA" id="ARBA00022741"/>
    </source>
</evidence>
<dbReference type="AlphaFoldDB" id="G3J0M5"/>
<dbReference type="InterPro" id="IPR014729">
    <property type="entry name" value="Rossmann-like_a/b/a_fold"/>
</dbReference>
<dbReference type="InterPro" id="IPR006426">
    <property type="entry name" value="Asn_synth_AEB"/>
</dbReference>
<dbReference type="PANTHER" id="PTHR43284:SF1">
    <property type="entry name" value="ASPARAGINE SYNTHETASE"/>
    <property type="match status" value="1"/>
</dbReference>
<proteinExistence type="inferred from homology"/>
<comment type="pathway">
    <text evidence="1">Amino-acid biosynthesis; L-asparagine biosynthesis; L-asparagine from L-aspartate (L-Gln route): step 1/1.</text>
</comment>
<keyword evidence="6 8" id="KW-0315">Glutamine amidotransferase</keyword>
<comment type="catalytic activity">
    <reaction evidence="7">
        <text>L-aspartate + L-glutamine + ATP + H2O = L-asparagine + L-glutamate + AMP + diphosphate + H(+)</text>
        <dbReference type="Rhea" id="RHEA:12228"/>
        <dbReference type="ChEBI" id="CHEBI:15377"/>
        <dbReference type="ChEBI" id="CHEBI:15378"/>
        <dbReference type="ChEBI" id="CHEBI:29985"/>
        <dbReference type="ChEBI" id="CHEBI:29991"/>
        <dbReference type="ChEBI" id="CHEBI:30616"/>
        <dbReference type="ChEBI" id="CHEBI:33019"/>
        <dbReference type="ChEBI" id="CHEBI:58048"/>
        <dbReference type="ChEBI" id="CHEBI:58359"/>
        <dbReference type="ChEBI" id="CHEBI:456215"/>
        <dbReference type="EC" id="6.3.5.4"/>
    </reaction>
</comment>
<evidence type="ECO:0000256" key="8">
    <source>
        <dbReference type="PIRSR" id="PIRSR001589-1"/>
    </source>
</evidence>
<dbReference type="CDD" id="cd00712">
    <property type="entry name" value="AsnB"/>
    <property type="match status" value="1"/>
</dbReference>
<dbReference type="InterPro" id="IPR001962">
    <property type="entry name" value="Asn_synthase"/>
</dbReference>
<dbReference type="GO" id="GO:0004066">
    <property type="term" value="F:asparagine synthase (glutamine-hydrolyzing) activity"/>
    <property type="evidence" value="ECO:0007669"/>
    <property type="project" value="UniProtKB-EC"/>
</dbReference>
<evidence type="ECO:0000256" key="2">
    <source>
        <dbReference type="ARBA" id="ARBA00005752"/>
    </source>
</evidence>
<dbReference type="EC" id="6.3.5.4" evidence="3"/>
<dbReference type="Pfam" id="PF13537">
    <property type="entry name" value="GATase_7"/>
    <property type="match status" value="1"/>
</dbReference>
<sequence>MCGICGKLNFNRQNPVGQGLLRQMMDMIQHRGPDGSGEFLSGPVGLGHRRLSIIDLDTGGQPMSNEDGTVWVVYNGEIYNFHELRTELEEKGHHFKSTTDTEVIVHLYEELGDQCVARLRGMFAFALWDERKQRLLLARDRVGVKPLYYTNTGKSLIFASEIKSLLVDPDVERRVNPHAIDRFLTYYYLPGNETLFDGIFKLDPGHYLTVQDGRTSVEQYWDLRFEIPPCPPSFDEAVDVLRELLSRTVKDHMISDVPVGVLLSGGVDSTGILSYATQHADRPMHTFTMGFSGANFQDERPYAKLASQKFGTIHHEISMSANDFREFLPKYVWHMEEPVCEPPAIALYFVSQLARQSSVKVLLSGEGGDEAFGGYQTYRNLLILEKLKSACGPAKGLLRLGFQALGHAGYKRIGQYANLVEPTLAEYYLSRTATPYTPFNQRKPELYNKEFAAFLDMQSSGIPTRRLFEQVSDQPLLNRMLYVDTKTWLPDDLLVKADKMTMAASVELRVPLLDYRVLEFAASLPLHYKVNGWKLKRILKAALVETVPQEILNRKKTGFPVPYDDWMRKEMKDFVFDTILATNAGLDSYFCKEALTNLLQSHQKGKGYSKEVFSLLVLALWHQQFAGLSPSPFESVN</sequence>
<dbReference type="EMBL" id="JH109153">
    <property type="protein sequence ID" value="EGW20747.1"/>
    <property type="molecule type" value="Genomic_DNA"/>
</dbReference>
<feature type="binding site" evidence="9">
    <location>
        <begin position="364"/>
        <end position="365"/>
    </location>
    <ligand>
        <name>ATP</name>
        <dbReference type="ChEBI" id="CHEBI:30616"/>
    </ligand>
</feature>
<dbReference type="eggNOG" id="COG0367">
    <property type="taxonomic scope" value="Bacteria"/>
</dbReference>
<dbReference type="InterPro" id="IPR017932">
    <property type="entry name" value="GATase_2_dom"/>
</dbReference>
<dbReference type="InterPro" id="IPR029055">
    <property type="entry name" value="Ntn_hydrolases_N"/>
</dbReference>
<feature type="domain" description="Glutamine amidotransferase type-2" evidence="11">
    <location>
        <begin position="2"/>
        <end position="213"/>
    </location>
</feature>
<keyword evidence="4 9" id="KW-0547">Nucleotide-binding</keyword>